<gene>
    <name evidence="2" type="ORF">OG563_46100</name>
</gene>
<dbReference type="EMBL" id="CP109441">
    <property type="protein sequence ID" value="WUV46345.1"/>
    <property type="molecule type" value="Genomic_DNA"/>
</dbReference>
<reference evidence="2" key="1">
    <citation type="submission" date="2022-10" db="EMBL/GenBank/DDBJ databases">
        <title>The complete genomes of actinobacterial strains from the NBC collection.</title>
        <authorList>
            <person name="Joergensen T.S."/>
            <person name="Alvarez Arevalo M."/>
            <person name="Sterndorff E.B."/>
            <person name="Faurdal D."/>
            <person name="Vuksanovic O."/>
            <person name="Mourched A.-S."/>
            <person name="Charusanti P."/>
            <person name="Shaw S."/>
            <person name="Blin K."/>
            <person name="Weber T."/>
        </authorList>
    </citation>
    <scope>NUCLEOTIDE SEQUENCE</scope>
    <source>
        <strain evidence="2">NBC_01482</strain>
    </source>
</reference>
<dbReference type="InterPro" id="IPR043519">
    <property type="entry name" value="NT_sf"/>
</dbReference>
<dbReference type="Pfam" id="PF04229">
    <property type="entry name" value="GrpB"/>
    <property type="match status" value="1"/>
</dbReference>
<evidence type="ECO:0000313" key="3">
    <source>
        <dbReference type="Proteomes" id="UP001432062"/>
    </source>
</evidence>
<dbReference type="SUPFAM" id="SSF81301">
    <property type="entry name" value="Nucleotidyltransferase"/>
    <property type="match status" value="1"/>
</dbReference>
<dbReference type="Proteomes" id="UP001432062">
    <property type="component" value="Chromosome"/>
</dbReference>
<evidence type="ECO:0000313" key="2">
    <source>
        <dbReference type="EMBL" id="WUV46345.1"/>
    </source>
</evidence>
<evidence type="ECO:0000256" key="1">
    <source>
        <dbReference type="ARBA" id="ARBA00022993"/>
    </source>
</evidence>
<dbReference type="RefSeq" id="WP_329410011.1">
    <property type="nucleotide sequence ID" value="NZ_CP109441.1"/>
</dbReference>
<proteinExistence type="predicted"/>
<keyword evidence="3" id="KW-1185">Reference proteome</keyword>
<dbReference type="Gene3D" id="3.30.460.10">
    <property type="entry name" value="Beta Polymerase, domain 2"/>
    <property type="match status" value="1"/>
</dbReference>
<dbReference type="InterPro" id="IPR007344">
    <property type="entry name" value="GrpB/CoaE"/>
</dbReference>
<organism evidence="2 3">
    <name type="scientific">Nocardia vinacea</name>
    <dbReference type="NCBI Taxonomy" id="96468"/>
    <lineage>
        <taxon>Bacteria</taxon>
        <taxon>Bacillati</taxon>
        <taxon>Actinomycetota</taxon>
        <taxon>Actinomycetes</taxon>
        <taxon>Mycobacteriales</taxon>
        <taxon>Nocardiaceae</taxon>
        <taxon>Nocardia</taxon>
    </lineage>
</organism>
<name>A0ABZ1YVQ8_9NOCA</name>
<dbReference type="PANTHER" id="PTHR34822:SF1">
    <property type="entry name" value="GRPB FAMILY PROTEIN"/>
    <property type="match status" value="1"/>
</dbReference>
<accession>A0ABZ1YVQ8</accession>
<dbReference type="PANTHER" id="PTHR34822">
    <property type="entry name" value="GRPB DOMAIN PROTEIN (AFU_ORTHOLOGUE AFUA_1G01530)"/>
    <property type="match status" value="1"/>
</dbReference>
<keyword evidence="1" id="KW-0173">Coenzyme A biosynthesis</keyword>
<protein>
    <submittedName>
        <fullName evidence="2">GrpB family protein</fullName>
    </submittedName>
</protein>
<sequence length="153" mass="16564">MKFPPEITQRLRSTPEQIAATWVGGRPPQAEPIFLAPYDPRWPQLFAEQADMIRRALADEDVTIEHVGSTAVPCLAAKPIIDIDLIVADSAGRLRSRAGSICSGSEFPTAIGGYRAHRRHREGLGSGLLDAPGHPPHLVGRGHCECVSVDLQT</sequence>